<keyword evidence="3" id="KW-1185">Reference proteome</keyword>
<gene>
    <name evidence="2" type="ORF">PCOR1329_LOCUS38120</name>
</gene>
<accession>A0ABN9TDT2</accession>
<feature type="compositionally biased region" description="Low complexity" evidence="1">
    <location>
        <begin position="962"/>
        <end position="979"/>
    </location>
</feature>
<proteinExistence type="predicted"/>
<dbReference type="EMBL" id="CAUYUJ010014616">
    <property type="protein sequence ID" value="CAK0843922.1"/>
    <property type="molecule type" value="Genomic_DNA"/>
</dbReference>
<organism evidence="2 3">
    <name type="scientific">Prorocentrum cordatum</name>
    <dbReference type="NCBI Taxonomy" id="2364126"/>
    <lineage>
        <taxon>Eukaryota</taxon>
        <taxon>Sar</taxon>
        <taxon>Alveolata</taxon>
        <taxon>Dinophyceae</taxon>
        <taxon>Prorocentrales</taxon>
        <taxon>Prorocentraceae</taxon>
        <taxon>Prorocentrum</taxon>
    </lineage>
</organism>
<protein>
    <recommendedName>
        <fullName evidence="4">Beta-mannosidase</fullName>
    </recommendedName>
</protein>
<feature type="non-terminal residue" evidence="2">
    <location>
        <position position="1"/>
    </location>
</feature>
<reference evidence="2" key="1">
    <citation type="submission" date="2023-10" db="EMBL/GenBank/DDBJ databases">
        <authorList>
            <person name="Chen Y."/>
            <person name="Shah S."/>
            <person name="Dougan E. K."/>
            <person name="Thang M."/>
            <person name="Chan C."/>
        </authorList>
    </citation>
    <scope>NUCLEOTIDE SEQUENCE [LARGE SCALE GENOMIC DNA]</scope>
</reference>
<feature type="region of interest" description="Disordered" evidence="1">
    <location>
        <begin position="958"/>
        <end position="983"/>
    </location>
</feature>
<evidence type="ECO:0000313" key="3">
    <source>
        <dbReference type="Proteomes" id="UP001189429"/>
    </source>
</evidence>
<name>A0ABN9TDT2_9DINO</name>
<evidence type="ECO:0008006" key="4">
    <source>
        <dbReference type="Google" id="ProtNLM"/>
    </source>
</evidence>
<comment type="caution">
    <text evidence="2">The sequence shown here is derived from an EMBL/GenBank/DDBJ whole genome shotgun (WGS) entry which is preliminary data.</text>
</comment>
<dbReference type="Proteomes" id="UP001189429">
    <property type="component" value="Unassembled WGS sequence"/>
</dbReference>
<evidence type="ECO:0000313" key="2">
    <source>
        <dbReference type="EMBL" id="CAK0843922.1"/>
    </source>
</evidence>
<sequence length="1003" mass="105776">AHLDGGPALSQSTAQPSFPCACWTEALPVPGASSGAVLTLALLDDDPLQPRAGRFSFGRVELQLTGEFMGRHDHVPLQDSPGSTGYLTFELSRAPMRVEGRRRQGPTHLRPTLPSWLQGTDADFCGVLRVAADRRSRRGVFQVSVGRCNFTSWEAGFEARSGECGKRLLVVESKPLMSVHATLQAEEGRTLDAHGELHLAKVEGPSGTQSLLMEDRPNPLTLQWKTAEHGRERPHLHYRFFSAEFLQPSDPSGVCVTVTLQMASATVSLPLAVHVPRECFQRGAGAGTEAFALGRTGARAEIYLPDAQRLVDWSAWEVTPAVPTAFPACPGPGSAGGGWLVDVLALRLRLGTERTVALPLGPDLVVLRFCASRLSLLPRPVLGDGGAQEASAAPAQDPRSGEVAGIVVHSLAVHSPAVCQCLLSGGAGPSVLFAELPHQASRCFVPAEPDGRGRVCIHALLPEWGLSASAEAQLGDGALELHWVFATQQGDVHAAGRATCAQWPVPVGGHPTVPVTAHVLRLRIPEELVPQLAPVEVRLGRGPGRSFVWAGSEDGGDEEILPYSAFEEDPCAVSVRCGKQARAQMQFSLLDLLAAQLLTGGRGLLSLPVLVEADVQRDGTRFAAFLFLPVRLQCSATAVAHGPTGPVASAGGLLLLQGVAVSASLDATAHRAGCPALENPERHAWQPAPRVSMRAGAQHSSGLALPRTLCCAAASWGPDGRAQRCIDLTPHVLAVLLPGAPGEADLRVDLQLQCPHCGANVELQASPKDSLELAQLPAWRSFTVRMQVHSRGPQVLRGGALAFARMAVCPSRLARSPQGLLSLSLETPRGEDEAGLPELLDWCGRLGGHGAQGRSEGDAALSVRLSVTGPTPASLSLDGMSVIAAPAQLVVETGAEHALAYLTLEAQRLSGLRVLLARVPLAALGPLEDGRPVRYPLLFTPNLRPVLVATYEPRRGFPTSDAAEAAPAPAAEPGGPAEAVPSPRARLAAEIRSVMRLSPPEVQ</sequence>
<evidence type="ECO:0000256" key="1">
    <source>
        <dbReference type="SAM" id="MobiDB-lite"/>
    </source>
</evidence>
<feature type="non-terminal residue" evidence="2">
    <location>
        <position position="1003"/>
    </location>
</feature>